<keyword evidence="2" id="KW-0472">Membrane</keyword>
<sequence>MVFSGAGAARQLHPAAIQAFAATMVFSTVLNNAGFQVLLALCVVEIMLIMQLVFRPYRHRHIDNLSRNMLITLTTTLYLLLFLGYTGNLCGKCAPGYGIAGVSSCVACPGRAANALAIMATALVTLLFIFITINTALDPESGAFLEPDDASCGSLEPSGAQDARRPGSGGGSQYTDA</sequence>
<feature type="transmembrane region" description="Helical" evidence="2">
    <location>
        <begin position="65"/>
        <end position="85"/>
    </location>
</feature>
<gene>
    <name evidence="3" type="ORF">HaLaN_17842</name>
</gene>
<evidence type="ECO:0000256" key="1">
    <source>
        <dbReference type="SAM" id="MobiDB-lite"/>
    </source>
</evidence>
<feature type="non-terminal residue" evidence="3">
    <location>
        <position position="177"/>
    </location>
</feature>
<proteinExistence type="predicted"/>
<accession>A0A699ZHR5</accession>
<keyword evidence="2" id="KW-1133">Transmembrane helix</keyword>
<dbReference type="Proteomes" id="UP000485058">
    <property type="component" value="Unassembled WGS sequence"/>
</dbReference>
<dbReference type="PANTHER" id="PTHR11319:SF35">
    <property type="entry name" value="OUTER MEMBRANE PROTEIN PMPC-RELATED"/>
    <property type="match status" value="1"/>
</dbReference>
<keyword evidence="2" id="KW-0812">Transmembrane</keyword>
<evidence type="ECO:0000313" key="3">
    <source>
        <dbReference type="EMBL" id="GFH20680.1"/>
    </source>
</evidence>
<reference evidence="3 4" key="1">
    <citation type="submission" date="2020-02" db="EMBL/GenBank/DDBJ databases">
        <title>Draft genome sequence of Haematococcus lacustris strain NIES-144.</title>
        <authorList>
            <person name="Morimoto D."/>
            <person name="Nakagawa S."/>
            <person name="Yoshida T."/>
            <person name="Sawayama S."/>
        </authorList>
    </citation>
    <scope>NUCLEOTIDE SEQUENCE [LARGE SCALE GENOMIC DNA]</scope>
    <source>
        <strain evidence="3 4">NIES-144</strain>
    </source>
</reference>
<keyword evidence="4" id="KW-1185">Reference proteome</keyword>
<dbReference type="PANTHER" id="PTHR11319">
    <property type="entry name" value="G PROTEIN-COUPLED RECEPTOR-RELATED"/>
    <property type="match status" value="1"/>
</dbReference>
<dbReference type="EMBL" id="BLLF01001678">
    <property type="protein sequence ID" value="GFH20680.1"/>
    <property type="molecule type" value="Genomic_DNA"/>
</dbReference>
<feature type="transmembrane region" description="Helical" evidence="2">
    <location>
        <begin position="33"/>
        <end position="53"/>
    </location>
</feature>
<evidence type="ECO:0000256" key="2">
    <source>
        <dbReference type="SAM" id="Phobius"/>
    </source>
</evidence>
<organism evidence="3 4">
    <name type="scientific">Haematococcus lacustris</name>
    <name type="common">Green alga</name>
    <name type="synonym">Haematococcus pluvialis</name>
    <dbReference type="NCBI Taxonomy" id="44745"/>
    <lineage>
        <taxon>Eukaryota</taxon>
        <taxon>Viridiplantae</taxon>
        <taxon>Chlorophyta</taxon>
        <taxon>core chlorophytes</taxon>
        <taxon>Chlorophyceae</taxon>
        <taxon>CS clade</taxon>
        <taxon>Chlamydomonadales</taxon>
        <taxon>Haematococcaceae</taxon>
        <taxon>Haematococcus</taxon>
    </lineage>
</organism>
<comment type="caution">
    <text evidence="3">The sequence shown here is derived from an EMBL/GenBank/DDBJ whole genome shotgun (WGS) entry which is preliminary data.</text>
</comment>
<evidence type="ECO:0000313" key="4">
    <source>
        <dbReference type="Proteomes" id="UP000485058"/>
    </source>
</evidence>
<feature type="transmembrane region" description="Helical" evidence="2">
    <location>
        <begin position="116"/>
        <end position="137"/>
    </location>
</feature>
<feature type="non-terminal residue" evidence="3">
    <location>
        <position position="1"/>
    </location>
</feature>
<protein>
    <submittedName>
        <fullName evidence="3">Uncharacterized protein</fullName>
    </submittedName>
</protein>
<dbReference type="AlphaFoldDB" id="A0A699ZHR5"/>
<feature type="region of interest" description="Disordered" evidence="1">
    <location>
        <begin position="148"/>
        <end position="177"/>
    </location>
</feature>
<name>A0A699ZHR5_HAELA</name>
<feature type="compositionally biased region" description="Gly residues" evidence="1">
    <location>
        <begin position="167"/>
        <end position="177"/>
    </location>
</feature>